<dbReference type="GeneID" id="40097305"/>
<dbReference type="RefSeq" id="YP_009620652.1">
    <property type="nucleotide sequence ID" value="NC_042090.1"/>
</dbReference>
<dbReference type="Proteomes" id="UP000241842">
    <property type="component" value="Segment"/>
</dbReference>
<dbReference type="EMBL" id="MG030347">
    <property type="protein sequence ID" value="ATW69968.1"/>
    <property type="molecule type" value="Genomic_DNA"/>
</dbReference>
<dbReference type="OrthoDB" id="17353at10239"/>
<protein>
    <submittedName>
        <fullName evidence="1">Uncharacterized protein</fullName>
    </submittedName>
</protein>
<accession>A0A2H4PRN9</accession>
<name>A0A2H4PRN9_9CAUD</name>
<reference evidence="2" key="1">
    <citation type="submission" date="2017-10" db="EMBL/GenBank/DDBJ databases">
        <title>Isolation and characterization of a group of new proteus bacteriophages.</title>
        <authorList>
            <person name="Kozlova Y.N."/>
            <person name="Morozova V.V."/>
            <person name="Babkin I.V."/>
            <person name="Tikunova N.V."/>
            <person name="Bokovaya O.V."/>
            <person name="Shedko E.D."/>
        </authorList>
    </citation>
    <scope>NUCLEOTIDE SEQUENCE [LARGE SCALE GENOMIC DNA]</scope>
</reference>
<organism evidence="1 2">
    <name type="scientific">Proteus phage PM135</name>
    <dbReference type="NCBI Taxonomy" id="2048008"/>
    <lineage>
        <taxon>Viruses</taxon>
        <taxon>Duplodnaviria</taxon>
        <taxon>Heunggongvirae</taxon>
        <taxon>Uroviricota</taxon>
        <taxon>Caudoviricetes</taxon>
        <taxon>Demerecviridae</taxon>
        <taxon>Novosibvirus</taxon>
        <taxon>Novosibvirus PM135</taxon>
    </lineage>
</organism>
<sequence length="137" mass="15766">MSSRYYEQMCEFLRISPSELDNYLKHEPEKLQSKIDRKLNRGTKTVASKKRTRRDISNYISERIGADLTIEKLPLPTLEAVEDCAKVKGKFTKVEVPTGRLKQPYIDALKTMFGKDLEFSSITVKSMTELLTAFNNL</sequence>
<proteinExistence type="predicted"/>
<evidence type="ECO:0000313" key="1">
    <source>
        <dbReference type="EMBL" id="ATW69968.1"/>
    </source>
</evidence>
<keyword evidence="2" id="KW-1185">Reference proteome</keyword>
<dbReference type="KEGG" id="vg:40097305"/>
<evidence type="ECO:0000313" key="2">
    <source>
        <dbReference type="Proteomes" id="UP000241842"/>
    </source>
</evidence>